<accession>A0A820MUP8</accession>
<gene>
    <name evidence="2" type="ORF">KXQ929_LOCUS49733</name>
</gene>
<name>A0A820MUP8_9BILA</name>
<dbReference type="Proteomes" id="UP000663868">
    <property type="component" value="Unassembled WGS sequence"/>
</dbReference>
<protein>
    <recommendedName>
        <fullName evidence="1">Argonaute linker 1 domain-containing protein</fullName>
    </recommendedName>
</protein>
<dbReference type="EMBL" id="CAJOBB010021629">
    <property type="protein sequence ID" value="CAF4377852.1"/>
    <property type="molecule type" value="Genomic_DNA"/>
</dbReference>
<feature type="domain" description="Argonaute linker 1" evidence="1">
    <location>
        <begin position="7"/>
        <end position="33"/>
    </location>
</feature>
<dbReference type="Pfam" id="PF08699">
    <property type="entry name" value="ArgoL1"/>
    <property type="match status" value="1"/>
</dbReference>
<sequence length="52" mass="5864">DGRGLAAGFYQAIVLGEHGPTLNINNTFCCFYQNYNLVEFISCYLGQDIRRS</sequence>
<proteinExistence type="predicted"/>
<evidence type="ECO:0000313" key="2">
    <source>
        <dbReference type="EMBL" id="CAF4377852.1"/>
    </source>
</evidence>
<comment type="caution">
    <text evidence="2">The sequence shown here is derived from an EMBL/GenBank/DDBJ whole genome shotgun (WGS) entry which is preliminary data.</text>
</comment>
<organism evidence="2 3">
    <name type="scientific">Adineta steineri</name>
    <dbReference type="NCBI Taxonomy" id="433720"/>
    <lineage>
        <taxon>Eukaryota</taxon>
        <taxon>Metazoa</taxon>
        <taxon>Spiralia</taxon>
        <taxon>Gnathifera</taxon>
        <taxon>Rotifera</taxon>
        <taxon>Eurotatoria</taxon>
        <taxon>Bdelloidea</taxon>
        <taxon>Adinetida</taxon>
        <taxon>Adinetidae</taxon>
        <taxon>Adineta</taxon>
    </lineage>
</organism>
<evidence type="ECO:0000259" key="1">
    <source>
        <dbReference type="Pfam" id="PF08699"/>
    </source>
</evidence>
<reference evidence="2" key="1">
    <citation type="submission" date="2021-02" db="EMBL/GenBank/DDBJ databases">
        <authorList>
            <person name="Nowell W R."/>
        </authorList>
    </citation>
    <scope>NUCLEOTIDE SEQUENCE</scope>
</reference>
<dbReference type="InterPro" id="IPR014811">
    <property type="entry name" value="ArgoL1"/>
</dbReference>
<feature type="non-terminal residue" evidence="2">
    <location>
        <position position="1"/>
    </location>
</feature>
<dbReference type="AlphaFoldDB" id="A0A820MUP8"/>
<feature type="non-terminal residue" evidence="2">
    <location>
        <position position="52"/>
    </location>
</feature>
<evidence type="ECO:0000313" key="3">
    <source>
        <dbReference type="Proteomes" id="UP000663868"/>
    </source>
</evidence>